<dbReference type="InterPro" id="IPR036396">
    <property type="entry name" value="Cyt_P450_sf"/>
</dbReference>
<name>A0A550C567_9AGAR</name>
<dbReference type="OrthoDB" id="1844152at2759"/>
<evidence type="ECO:0000313" key="8">
    <source>
        <dbReference type="Proteomes" id="UP000320762"/>
    </source>
</evidence>
<proteinExistence type="inferred from homology"/>
<keyword evidence="6" id="KW-0349">Heme</keyword>
<dbReference type="Gene3D" id="1.10.630.10">
    <property type="entry name" value="Cytochrome P450"/>
    <property type="match status" value="1"/>
</dbReference>
<protein>
    <submittedName>
        <fullName evidence="7">Cytochrome P450</fullName>
    </submittedName>
</protein>
<feature type="binding site" description="axial binding residue" evidence="6">
    <location>
        <position position="460"/>
    </location>
    <ligand>
        <name>heme</name>
        <dbReference type="ChEBI" id="CHEBI:30413"/>
    </ligand>
    <ligandPart>
        <name>Fe</name>
        <dbReference type="ChEBI" id="CHEBI:18248"/>
    </ligandPart>
</feature>
<comment type="similarity">
    <text evidence="2">Belongs to the cytochrome P450 family.</text>
</comment>
<dbReference type="Proteomes" id="UP000320762">
    <property type="component" value="Unassembled WGS sequence"/>
</dbReference>
<evidence type="ECO:0000256" key="4">
    <source>
        <dbReference type="ARBA" id="ARBA00023002"/>
    </source>
</evidence>
<dbReference type="GO" id="GO:0005506">
    <property type="term" value="F:iron ion binding"/>
    <property type="evidence" value="ECO:0007669"/>
    <property type="project" value="InterPro"/>
</dbReference>
<dbReference type="SUPFAM" id="SSF48264">
    <property type="entry name" value="Cytochrome P450"/>
    <property type="match status" value="1"/>
</dbReference>
<evidence type="ECO:0000256" key="6">
    <source>
        <dbReference type="PIRSR" id="PIRSR602403-1"/>
    </source>
</evidence>
<dbReference type="InterPro" id="IPR002403">
    <property type="entry name" value="Cyt_P450_E_grp-IV"/>
</dbReference>
<keyword evidence="5 6" id="KW-0408">Iron</keyword>
<dbReference type="CDD" id="cd11041">
    <property type="entry name" value="CYP503A1-like"/>
    <property type="match status" value="1"/>
</dbReference>
<keyword evidence="3 6" id="KW-0479">Metal-binding</keyword>
<organism evidence="7 8">
    <name type="scientific">Schizophyllum amplum</name>
    <dbReference type="NCBI Taxonomy" id="97359"/>
    <lineage>
        <taxon>Eukaryota</taxon>
        <taxon>Fungi</taxon>
        <taxon>Dikarya</taxon>
        <taxon>Basidiomycota</taxon>
        <taxon>Agaricomycotina</taxon>
        <taxon>Agaricomycetes</taxon>
        <taxon>Agaricomycetidae</taxon>
        <taxon>Agaricales</taxon>
        <taxon>Schizophyllaceae</taxon>
        <taxon>Schizophyllum</taxon>
    </lineage>
</organism>
<accession>A0A550C567</accession>
<dbReference type="GO" id="GO:0020037">
    <property type="term" value="F:heme binding"/>
    <property type="evidence" value="ECO:0007669"/>
    <property type="project" value="InterPro"/>
</dbReference>
<keyword evidence="4" id="KW-0560">Oxidoreductase</keyword>
<dbReference type="GO" id="GO:0016705">
    <property type="term" value="F:oxidoreductase activity, acting on paired donors, with incorporation or reduction of molecular oxygen"/>
    <property type="evidence" value="ECO:0007669"/>
    <property type="project" value="InterPro"/>
</dbReference>
<evidence type="ECO:0000256" key="3">
    <source>
        <dbReference type="ARBA" id="ARBA00022723"/>
    </source>
</evidence>
<evidence type="ECO:0000313" key="7">
    <source>
        <dbReference type="EMBL" id="TRM59925.1"/>
    </source>
</evidence>
<gene>
    <name evidence="7" type="ORF">BD626DRAFT_506870</name>
</gene>
<sequence length="517" mass="57977">MTASNISGRLHDAFLELDAPVQAALLAGGATALGYTLYKSLAGPDLSSIPAIGSSGLFSSYTSARMFQQHAREMVQEGVNRYPGAAFRVPLMDQWTVVVSGHRLVDELRTAREDELSFREAVEETIQLKYTMGFSMEHHNSQLKVVQQDVTRNIGLCFPDVYDEVQASFDDVITFEPGQEWCTVGGFQSTMTMVARVSNRYFVGLPLCRNDEFLRSNMRFAMDVISVSSKLKKYPGFLRPLLGNFLSPYKNMAKDLSGHVGTVVAQRIHDDDTLGNDRPDRPTDLISWILNHVDPRHRTVDDVVMRIMGVNFAAIHTSTSTFTNVLFHLAAEPEYIEPLREEVEEVVGRHGWTKTAMREMIKLDSFLRESGRFNGLGCLSLNRKVVKKGGFTFTDGTHVPVGAFISVASDAIHHNEGAYKNAHVFDGFRYSRLRETDPTKYQMVNTDCDYVLFGHGFHACPGRFFAANELKAMLAHLVLHYAVQLEGGSRVKPENEWNITSASPNRSAKVMFRKRQD</sequence>
<dbReference type="GO" id="GO:0004497">
    <property type="term" value="F:monooxygenase activity"/>
    <property type="evidence" value="ECO:0007669"/>
    <property type="project" value="InterPro"/>
</dbReference>
<keyword evidence="8" id="KW-1185">Reference proteome</keyword>
<dbReference type="STRING" id="97359.A0A550C567"/>
<evidence type="ECO:0000256" key="2">
    <source>
        <dbReference type="ARBA" id="ARBA00010617"/>
    </source>
</evidence>
<evidence type="ECO:0000256" key="5">
    <source>
        <dbReference type="ARBA" id="ARBA00023004"/>
    </source>
</evidence>
<dbReference type="PANTHER" id="PTHR46206">
    <property type="entry name" value="CYTOCHROME P450"/>
    <property type="match status" value="1"/>
</dbReference>
<dbReference type="Pfam" id="PF00067">
    <property type="entry name" value="p450"/>
    <property type="match status" value="1"/>
</dbReference>
<comment type="caution">
    <text evidence="7">The sequence shown here is derived from an EMBL/GenBank/DDBJ whole genome shotgun (WGS) entry which is preliminary data.</text>
</comment>
<reference evidence="7 8" key="1">
    <citation type="journal article" date="2019" name="New Phytol.">
        <title>Comparative genomics reveals unique wood-decay strategies and fruiting body development in the Schizophyllaceae.</title>
        <authorList>
            <person name="Almasi E."/>
            <person name="Sahu N."/>
            <person name="Krizsan K."/>
            <person name="Balint B."/>
            <person name="Kovacs G.M."/>
            <person name="Kiss B."/>
            <person name="Cseklye J."/>
            <person name="Drula E."/>
            <person name="Henrissat B."/>
            <person name="Nagy I."/>
            <person name="Chovatia M."/>
            <person name="Adam C."/>
            <person name="LaButti K."/>
            <person name="Lipzen A."/>
            <person name="Riley R."/>
            <person name="Grigoriev I.V."/>
            <person name="Nagy L.G."/>
        </authorList>
    </citation>
    <scope>NUCLEOTIDE SEQUENCE [LARGE SCALE GENOMIC DNA]</scope>
    <source>
        <strain evidence="7 8">NL-1724</strain>
    </source>
</reference>
<dbReference type="AlphaFoldDB" id="A0A550C567"/>
<evidence type="ECO:0000256" key="1">
    <source>
        <dbReference type="ARBA" id="ARBA00001971"/>
    </source>
</evidence>
<dbReference type="EMBL" id="VDMD01000025">
    <property type="protein sequence ID" value="TRM59925.1"/>
    <property type="molecule type" value="Genomic_DNA"/>
</dbReference>
<dbReference type="InterPro" id="IPR001128">
    <property type="entry name" value="Cyt_P450"/>
</dbReference>
<comment type="cofactor">
    <cofactor evidence="1 6">
        <name>heme</name>
        <dbReference type="ChEBI" id="CHEBI:30413"/>
    </cofactor>
</comment>
<dbReference type="PRINTS" id="PR00465">
    <property type="entry name" value="EP450IV"/>
</dbReference>